<dbReference type="InterPro" id="IPR020846">
    <property type="entry name" value="MFS_dom"/>
</dbReference>
<keyword evidence="2" id="KW-0813">Transport</keyword>
<evidence type="ECO:0000256" key="1">
    <source>
        <dbReference type="ARBA" id="ARBA00004141"/>
    </source>
</evidence>
<dbReference type="GO" id="GO:0022857">
    <property type="term" value="F:transmembrane transporter activity"/>
    <property type="evidence" value="ECO:0007669"/>
    <property type="project" value="InterPro"/>
</dbReference>
<dbReference type="InterPro" id="IPR011701">
    <property type="entry name" value="MFS"/>
</dbReference>
<dbReference type="FunFam" id="1.20.1250.20:FF:000057">
    <property type="entry name" value="MFS general substrate transporter"/>
    <property type="match status" value="1"/>
</dbReference>
<proteinExistence type="predicted"/>
<evidence type="ECO:0000256" key="3">
    <source>
        <dbReference type="ARBA" id="ARBA00022692"/>
    </source>
</evidence>
<feature type="transmembrane region" description="Helical" evidence="7">
    <location>
        <begin position="171"/>
        <end position="192"/>
    </location>
</feature>
<feature type="transmembrane region" description="Helical" evidence="7">
    <location>
        <begin position="432"/>
        <end position="454"/>
    </location>
</feature>
<protein>
    <submittedName>
        <fullName evidence="9">MFS general substrate transporter</fullName>
    </submittedName>
</protein>
<evidence type="ECO:0000256" key="7">
    <source>
        <dbReference type="SAM" id="Phobius"/>
    </source>
</evidence>
<organism evidence="9 10">
    <name type="scientific">Periconia macrospinosa</name>
    <dbReference type="NCBI Taxonomy" id="97972"/>
    <lineage>
        <taxon>Eukaryota</taxon>
        <taxon>Fungi</taxon>
        <taxon>Dikarya</taxon>
        <taxon>Ascomycota</taxon>
        <taxon>Pezizomycotina</taxon>
        <taxon>Dothideomycetes</taxon>
        <taxon>Pleosporomycetidae</taxon>
        <taxon>Pleosporales</taxon>
        <taxon>Massarineae</taxon>
        <taxon>Periconiaceae</taxon>
        <taxon>Periconia</taxon>
    </lineage>
</organism>
<feature type="transmembrane region" description="Helical" evidence="7">
    <location>
        <begin position="314"/>
        <end position="331"/>
    </location>
</feature>
<dbReference type="OrthoDB" id="310895at2759"/>
<dbReference type="PROSITE" id="PS50850">
    <property type="entry name" value="MFS"/>
    <property type="match status" value="1"/>
</dbReference>
<dbReference type="FunFam" id="1.20.1250.20:FF:000394">
    <property type="entry name" value="MFS general substrate transporter"/>
    <property type="match status" value="1"/>
</dbReference>
<feature type="transmembrane region" description="Helical" evidence="7">
    <location>
        <begin position="85"/>
        <end position="105"/>
    </location>
</feature>
<feature type="transmembrane region" description="Helical" evidence="7">
    <location>
        <begin position="204"/>
        <end position="227"/>
    </location>
</feature>
<name>A0A2V1DGQ8_9PLEO</name>
<dbReference type="Proteomes" id="UP000244855">
    <property type="component" value="Unassembled WGS sequence"/>
</dbReference>
<dbReference type="Gene3D" id="1.20.1250.20">
    <property type="entry name" value="MFS general substrate transporter like domains"/>
    <property type="match status" value="1"/>
</dbReference>
<reference evidence="9 10" key="1">
    <citation type="journal article" date="2018" name="Sci. Rep.">
        <title>Comparative genomics provides insights into the lifestyle and reveals functional heterogeneity of dark septate endophytic fungi.</title>
        <authorList>
            <person name="Knapp D.G."/>
            <person name="Nemeth J.B."/>
            <person name="Barry K."/>
            <person name="Hainaut M."/>
            <person name="Henrissat B."/>
            <person name="Johnson J."/>
            <person name="Kuo A."/>
            <person name="Lim J.H.P."/>
            <person name="Lipzen A."/>
            <person name="Nolan M."/>
            <person name="Ohm R.A."/>
            <person name="Tamas L."/>
            <person name="Grigoriev I.V."/>
            <person name="Spatafora J.W."/>
            <person name="Nagy L.G."/>
            <person name="Kovacs G.M."/>
        </authorList>
    </citation>
    <scope>NUCLEOTIDE SEQUENCE [LARGE SCALE GENOMIC DNA]</scope>
    <source>
        <strain evidence="9 10">DSE2036</strain>
    </source>
</reference>
<feature type="compositionally biased region" description="Low complexity" evidence="6">
    <location>
        <begin position="11"/>
        <end position="22"/>
    </location>
</feature>
<comment type="subcellular location">
    <subcellularLocation>
        <location evidence="1">Membrane</location>
        <topology evidence="1">Multi-pass membrane protein</topology>
    </subcellularLocation>
</comment>
<feature type="domain" description="Major facilitator superfamily (MFS) profile" evidence="8">
    <location>
        <begin position="46"/>
        <end position="459"/>
    </location>
</feature>
<keyword evidence="3 7" id="KW-0812">Transmembrane</keyword>
<dbReference type="InterPro" id="IPR036259">
    <property type="entry name" value="MFS_trans_sf"/>
</dbReference>
<dbReference type="AlphaFoldDB" id="A0A2V1DGQ8"/>
<evidence type="ECO:0000256" key="2">
    <source>
        <dbReference type="ARBA" id="ARBA00022448"/>
    </source>
</evidence>
<evidence type="ECO:0000256" key="5">
    <source>
        <dbReference type="ARBA" id="ARBA00023136"/>
    </source>
</evidence>
<feature type="transmembrane region" description="Helical" evidence="7">
    <location>
        <begin position="46"/>
        <end position="64"/>
    </location>
</feature>
<feature type="transmembrane region" description="Helical" evidence="7">
    <location>
        <begin position="366"/>
        <end position="387"/>
    </location>
</feature>
<sequence length="489" mass="53986">MSNHNEPEKPPVVQSKSPVPSEASLPQPPFDKNAEKRILRKLDLKVLPILWLLYLVCFVDRSNIGNAKIQGMDKELKLKGQKYNVAVFVFNIGYLLAGVPLSIVFKKTGPKSLAVMMFCWGLCVIGCGVTKSYGGLVACRFLEGIAESAYVPGAAYLIGSYYRKDEFLKRYVVFFSAGICAGAFNGFLSSLIAKMDGVSGYRAWRWIFIIEGVITIGISFISFFFIVPFPEDCTFFKPEEKALLLARLKDDGGAVVHDKLPTKRLYEFFKDWKIWAAVLIYCGAAENANSITSFQPTILTGIGYTATGAQVRTIPVYIVAAIYSMSLAYLAEYLRKRYVFCMIGFATIAAGLIVEITQPKAPGVRYMGLFFMTAGAYLVMPLSVVWIAINVGKGYKRTVALGAIVCFGNAGAFIGTNVFLKSEEPKFRTGFSTGLGLCSMGMIAATVMFVGTFLGNKRRDERRKELPDVLDEGSVEDLGEKHPDFRYSL</sequence>
<dbReference type="Pfam" id="PF07690">
    <property type="entry name" value="MFS_1"/>
    <property type="match status" value="1"/>
</dbReference>
<dbReference type="PANTHER" id="PTHR43791:SF52">
    <property type="entry name" value="TRANSPORTER, PUTATIVE (AFU_ORTHOLOGUE AFUA_1G11820)-RELATED"/>
    <property type="match status" value="1"/>
</dbReference>
<dbReference type="PANTHER" id="PTHR43791">
    <property type="entry name" value="PERMEASE-RELATED"/>
    <property type="match status" value="1"/>
</dbReference>
<evidence type="ECO:0000313" key="10">
    <source>
        <dbReference type="Proteomes" id="UP000244855"/>
    </source>
</evidence>
<feature type="transmembrane region" description="Helical" evidence="7">
    <location>
        <begin position="111"/>
        <end position="129"/>
    </location>
</feature>
<accession>A0A2V1DGQ8</accession>
<gene>
    <name evidence="9" type="ORF">DM02DRAFT_658509</name>
</gene>
<evidence type="ECO:0000313" key="9">
    <source>
        <dbReference type="EMBL" id="PVH97218.1"/>
    </source>
</evidence>
<feature type="region of interest" description="Disordered" evidence="6">
    <location>
        <begin position="1"/>
        <end position="29"/>
    </location>
</feature>
<keyword evidence="10" id="KW-1185">Reference proteome</keyword>
<keyword evidence="5 7" id="KW-0472">Membrane</keyword>
<evidence type="ECO:0000256" key="6">
    <source>
        <dbReference type="SAM" id="MobiDB-lite"/>
    </source>
</evidence>
<evidence type="ECO:0000256" key="4">
    <source>
        <dbReference type="ARBA" id="ARBA00022989"/>
    </source>
</evidence>
<dbReference type="SUPFAM" id="SSF103473">
    <property type="entry name" value="MFS general substrate transporter"/>
    <property type="match status" value="1"/>
</dbReference>
<dbReference type="EMBL" id="KZ805443">
    <property type="protein sequence ID" value="PVH97218.1"/>
    <property type="molecule type" value="Genomic_DNA"/>
</dbReference>
<feature type="transmembrane region" description="Helical" evidence="7">
    <location>
        <begin position="338"/>
        <end position="354"/>
    </location>
</feature>
<dbReference type="GO" id="GO:0016020">
    <property type="term" value="C:membrane"/>
    <property type="evidence" value="ECO:0007669"/>
    <property type="project" value="UniProtKB-SubCell"/>
</dbReference>
<evidence type="ECO:0000259" key="8">
    <source>
        <dbReference type="PROSITE" id="PS50850"/>
    </source>
</evidence>
<feature type="transmembrane region" description="Helical" evidence="7">
    <location>
        <begin position="399"/>
        <end position="420"/>
    </location>
</feature>
<keyword evidence="4 7" id="KW-1133">Transmembrane helix</keyword>